<comment type="caution">
    <text evidence="2">The sequence shown here is derived from an EMBL/GenBank/DDBJ whole genome shotgun (WGS) entry which is preliminary data.</text>
</comment>
<name>A0ABQ3VS89_9CHLR</name>
<dbReference type="InterPro" id="IPR011990">
    <property type="entry name" value="TPR-like_helical_dom_sf"/>
</dbReference>
<sequence>MRQLYGPLKRITEIESYIYEGIGNLQKAEEVCKEYIARYPDDLNMQLRLAMIYGSINYFVFVSAVLLICLFKNI</sequence>
<evidence type="ECO:0000256" key="1">
    <source>
        <dbReference type="SAM" id="Phobius"/>
    </source>
</evidence>
<evidence type="ECO:0000313" key="3">
    <source>
        <dbReference type="Proteomes" id="UP000635565"/>
    </source>
</evidence>
<keyword evidence="1" id="KW-0812">Transmembrane</keyword>
<dbReference type="Gene3D" id="1.25.40.10">
    <property type="entry name" value="Tetratricopeptide repeat domain"/>
    <property type="match status" value="1"/>
</dbReference>
<dbReference type="EMBL" id="BNJJ01000025">
    <property type="protein sequence ID" value="GHO88581.1"/>
    <property type="molecule type" value="Genomic_DNA"/>
</dbReference>
<dbReference type="Proteomes" id="UP000635565">
    <property type="component" value="Unassembled WGS sequence"/>
</dbReference>
<evidence type="ECO:0008006" key="4">
    <source>
        <dbReference type="Google" id="ProtNLM"/>
    </source>
</evidence>
<reference evidence="2 3" key="1">
    <citation type="journal article" date="2021" name="Int. J. Syst. Evol. Microbiol.">
        <title>Reticulibacter mediterranei gen. nov., sp. nov., within the new family Reticulibacteraceae fam. nov., and Ktedonospora formicarum gen. nov., sp. nov., Ktedonobacter robiniae sp. nov., Dictyobacter formicarum sp. nov. and Dictyobacter arantiisoli sp. nov., belonging to the class Ktedonobacteria.</title>
        <authorList>
            <person name="Yabe S."/>
            <person name="Zheng Y."/>
            <person name="Wang C.M."/>
            <person name="Sakai Y."/>
            <person name="Abe K."/>
            <person name="Yokota A."/>
            <person name="Donadio S."/>
            <person name="Cavaletti L."/>
            <person name="Monciardini P."/>
        </authorList>
    </citation>
    <scope>NUCLEOTIDE SEQUENCE [LARGE SCALE GENOMIC DNA]</scope>
    <source>
        <strain evidence="2 3">SOSP1-9</strain>
    </source>
</reference>
<evidence type="ECO:0000313" key="2">
    <source>
        <dbReference type="EMBL" id="GHO88581.1"/>
    </source>
</evidence>
<keyword evidence="3" id="KW-1185">Reference proteome</keyword>
<accession>A0ABQ3VS89</accession>
<protein>
    <recommendedName>
        <fullName evidence="4">Tetratricopeptide repeat protein</fullName>
    </recommendedName>
</protein>
<keyword evidence="1" id="KW-0472">Membrane</keyword>
<proteinExistence type="predicted"/>
<feature type="transmembrane region" description="Helical" evidence="1">
    <location>
        <begin position="50"/>
        <end position="71"/>
    </location>
</feature>
<organism evidence="2 3">
    <name type="scientific">Dictyobacter formicarum</name>
    <dbReference type="NCBI Taxonomy" id="2778368"/>
    <lineage>
        <taxon>Bacteria</taxon>
        <taxon>Bacillati</taxon>
        <taxon>Chloroflexota</taxon>
        <taxon>Ktedonobacteria</taxon>
        <taxon>Ktedonobacterales</taxon>
        <taxon>Dictyobacteraceae</taxon>
        <taxon>Dictyobacter</taxon>
    </lineage>
</organism>
<gene>
    <name evidence="2" type="ORF">KSZ_65870</name>
</gene>
<keyword evidence="1" id="KW-1133">Transmembrane helix</keyword>